<dbReference type="InterPro" id="IPR026906">
    <property type="entry name" value="LRR_5"/>
</dbReference>
<dbReference type="Gene3D" id="3.80.10.10">
    <property type="entry name" value="Ribonuclease Inhibitor"/>
    <property type="match status" value="1"/>
</dbReference>
<dbReference type="InterPro" id="IPR032675">
    <property type="entry name" value="LRR_dom_sf"/>
</dbReference>
<protein>
    <submittedName>
        <fullName evidence="1">Uncharacterized protein</fullName>
    </submittedName>
</protein>
<gene>
    <name evidence="1" type="ORF">CYCCA115_LOCUS12791</name>
</gene>
<dbReference type="Pfam" id="PF13306">
    <property type="entry name" value="LRR_5"/>
    <property type="match status" value="1"/>
</dbReference>
<reference evidence="1" key="1">
    <citation type="submission" date="2023-08" db="EMBL/GenBank/DDBJ databases">
        <authorList>
            <person name="Audoor S."/>
            <person name="Bilcke G."/>
        </authorList>
    </citation>
    <scope>NUCLEOTIDE SEQUENCE</scope>
</reference>
<evidence type="ECO:0000313" key="1">
    <source>
        <dbReference type="EMBL" id="CAJ1950854.1"/>
    </source>
</evidence>
<dbReference type="EMBL" id="CAKOGP040001770">
    <property type="protein sequence ID" value="CAJ1950854.1"/>
    <property type="molecule type" value="Genomic_DNA"/>
</dbReference>
<keyword evidence="2" id="KW-1185">Reference proteome</keyword>
<organism evidence="1 2">
    <name type="scientific">Cylindrotheca closterium</name>
    <dbReference type="NCBI Taxonomy" id="2856"/>
    <lineage>
        <taxon>Eukaryota</taxon>
        <taxon>Sar</taxon>
        <taxon>Stramenopiles</taxon>
        <taxon>Ochrophyta</taxon>
        <taxon>Bacillariophyta</taxon>
        <taxon>Bacillariophyceae</taxon>
        <taxon>Bacillariophycidae</taxon>
        <taxon>Bacillariales</taxon>
        <taxon>Bacillariaceae</taxon>
        <taxon>Cylindrotheca</taxon>
    </lineage>
</organism>
<sequence>MAVAPCKLPKSLERICDCAFYECSSLVTVIIALDSHPIDIEDEAFYCCSALANVVLPQNSKATAGDSFDGCTLLKNRFSNIADNIIRGLISRLDDLPVHKLCHYHSLATVEGLRQGIEDQEEVGSSLVDEFGMTPFHILFSTIEPSQELLEVLLENYSNKTLDLKDANDKWAVEYLVSNWTETTSALLRTALQKWIVDPLVRWGAISWTESMLRWAQDILEENDKERRSTFINGAYSEFALYNGVEITSILEMVLWKGQLNHGLINHDTQRQAVDRQELRCVCGSGVVIPSVIQFLGVPRVASESQDNQMYVHRFHLVV</sequence>
<comment type="caution">
    <text evidence="1">The sequence shown here is derived from an EMBL/GenBank/DDBJ whole genome shotgun (WGS) entry which is preliminary data.</text>
</comment>
<evidence type="ECO:0000313" key="2">
    <source>
        <dbReference type="Proteomes" id="UP001295423"/>
    </source>
</evidence>
<dbReference type="AlphaFoldDB" id="A0AAD2FRJ0"/>
<accession>A0AAD2FRJ0</accession>
<name>A0AAD2FRJ0_9STRA</name>
<dbReference type="Proteomes" id="UP001295423">
    <property type="component" value="Unassembled WGS sequence"/>
</dbReference>
<proteinExistence type="predicted"/>